<feature type="transmembrane region" description="Helical" evidence="1">
    <location>
        <begin position="41"/>
        <end position="58"/>
    </location>
</feature>
<protein>
    <submittedName>
        <fullName evidence="2">Uncharacterized protein</fullName>
    </submittedName>
</protein>
<keyword evidence="1" id="KW-1133">Transmembrane helix</keyword>
<dbReference type="AlphaFoldDB" id="A0AAJ1B5N8"/>
<feature type="transmembrane region" description="Helical" evidence="1">
    <location>
        <begin position="12"/>
        <end position="35"/>
    </location>
</feature>
<dbReference type="EMBL" id="JAJBOM010000013">
    <property type="protein sequence ID" value="MCB5619539.1"/>
    <property type="molecule type" value="Genomic_DNA"/>
</dbReference>
<evidence type="ECO:0000313" key="2">
    <source>
        <dbReference type="EMBL" id="MCB5619539.1"/>
    </source>
</evidence>
<dbReference type="RefSeq" id="WP_173867467.1">
    <property type="nucleotide sequence ID" value="NZ_JAAIQY010000013.1"/>
</dbReference>
<keyword evidence="1" id="KW-0812">Transmembrane</keyword>
<feature type="transmembrane region" description="Helical" evidence="1">
    <location>
        <begin position="121"/>
        <end position="138"/>
    </location>
</feature>
<dbReference type="Proteomes" id="UP001297370">
    <property type="component" value="Unassembled WGS sequence"/>
</dbReference>
<evidence type="ECO:0000256" key="1">
    <source>
        <dbReference type="SAM" id="Phobius"/>
    </source>
</evidence>
<sequence length="197" mass="22905">MKKWKGLLNYYYFYYRYKFVTVFLSIICVSFVGIIEDAHDLVGIYILTSFILLPIFETEKEKKNNFIIEKIIPISDIKVFFIKATILSIFEIVGVIFLISYILIVKNIGQSVIEVKKICEFAILIIPITLNAGILKIYNSSLVEEKRNKFVYAVPLIQILLLFGCKQFGYFIQCVNIIITFIVISFCVVRIRNIQII</sequence>
<reference evidence="2" key="1">
    <citation type="submission" date="2021-10" db="EMBL/GenBank/DDBJ databases">
        <title>Collection of gut derived symbiotic bacterial strains cultured from healthy donors.</title>
        <authorList>
            <person name="Lin H."/>
            <person name="Littmann E."/>
            <person name="Claire K."/>
            <person name="Pamer E."/>
        </authorList>
    </citation>
    <scope>NUCLEOTIDE SEQUENCE</scope>
    <source>
        <strain evidence="2">MSK.23.18</strain>
    </source>
</reference>
<feature type="transmembrane region" description="Helical" evidence="1">
    <location>
        <begin position="175"/>
        <end position="191"/>
    </location>
</feature>
<evidence type="ECO:0000313" key="3">
    <source>
        <dbReference type="Proteomes" id="UP001297370"/>
    </source>
</evidence>
<proteinExistence type="predicted"/>
<gene>
    <name evidence="2" type="ORF">LIQ08_10305</name>
</gene>
<feature type="transmembrane region" description="Helical" evidence="1">
    <location>
        <begin position="79"/>
        <end position="101"/>
    </location>
</feature>
<keyword evidence="1" id="KW-0472">Membrane</keyword>
<comment type="caution">
    <text evidence="2">The sequence shown here is derived from an EMBL/GenBank/DDBJ whole genome shotgun (WGS) entry which is preliminary data.</text>
</comment>
<name>A0AAJ1B5N8_MEDGN</name>
<organism evidence="2 3">
    <name type="scientific">Mediterraneibacter gnavus</name>
    <name type="common">Ruminococcus gnavus</name>
    <dbReference type="NCBI Taxonomy" id="33038"/>
    <lineage>
        <taxon>Bacteria</taxon>
        <taxon>Bacillati</taxon>
        <taxon>Bacillota</taxon>
        <taxon>Clostridia</taxon>
        <taxon>Lachnospirales</taxon>
        <taxon>Lachnospiraceae</taxon>
        <taxon>Mediterraneibacter</taxon>
    </lineage>
</organism>
<accession>A0AAJ1B5N8</accession>
<feature type="transmembrane region" description="Helical" evidence="1">
    <location>
        <begin position="150"/>
        <end position="169"/>
    </location>
</feature>